<reference evidence="1 2" key="1">
    <citation type="submission" date="2018-03" db="EMBL/GenBank/DDBJ databases">
        <title>Genomic Encyclopedia of Archaeal and Bacterial Type Strains, Phase II (KMG-II): from individual species to whole genera.</title>
        <authorList>
            <person name="Goeker M."/>
        </authorList>
    </citation>
    <scope>NUCLEOTIDE SEQUENCE [LARGE SCALE GENOMIC DNA]</scope>
    <source>
        <strain evidence="1 2">DSM 24859</strain>
    </source>
</reference>
<dbReference type="AlphaFoldDB" id="A0A2P8HRS7"/>
<dbReference type="Proteomes" id="UP000240971">
    <property type="component" value="Unassembled WGS sequence"/>
</dbReference>
<evidence type="ECO:0000313" key="1">
    <source>
        <dbReference type="EMBL" id="PSL48930.1"/>
    </source>
</evidence>
<dbReference type="EMBL" id="PYAW01000001">
    <property type="protein sequence ID" value="PSL48930.1"/>
    <property type="molecule type" value="Genomic_DNA"/>
</dbReference>
<keyword evidence="2" id="KW-1185">Reference proteome</keyword>
<evidence type="ECO:0000313" key="2">
    <source>
        <dbReference type="Proteomes" id="UP000240971"/>
    </source>
</evidence>
<protein>
    <submittedName>
        <fullName evidence="1">Uncharacterized protein</fullName>
    </submittedName>
</protein>
<name>A0A2P8HRS7_CHINA</name>
<sequence>METLPELITIAENIAPIPISAVAYTYSDCNFSLPPHV</sequence>
<comment type="caution">
    <text evidence="1">The sequence shown here is derived from an EMBL/GenBank/DDBJ whole genome shotgun (WGS) entry which is preliminary data.</text>
</comment>
<accession>A0A2P8HRS7</accession>
<gene>
    <name evidence="1" type="ORF">CLV51_101260</name>
</gene>
<proteinExistence type="predicted"/>
<organism evidence="1 2">
    <name type="scientific">Chitinophaga niastensis</name>
    <dbReference type="NCBI Taxonomy" id="536980"/>
    <lineage>
        <taxon>Bacteria</taxon>
        <taxon>Pseudomonadati</taxon>
        <taxon>Bacteroidota</taxon>
        <taxon>Chitinophagia</taxon>
        <taxon>Chitinophagales</taxon>
        <taxon>Chitinophagaceae</taxon>
        <taxon>Chitinophaga</taxon>
    </lineage>
</organism>